<dbReference type="EMBL" id="CADCWM010000038">
    <property type="protein sequence ID" value="CAA9542375.1"/>
    <property type="molecule type" value="Genomic_DNA"/>
</dbReference>
<proteinExistence type="predicted"/>
<evidence type="ECO:0000313" key="2">
    <source>
        <dbReference type="EMBL" id="CAA9542375.1"/>
    </source>
</evidence>
<organism evidence="2">
    <name type="scientific">uncultured Thermomicrobiales bacterium</name>
    <dbReference type="NCBI Taxonomy" id="1645740"/>
    <lineage>
        <taxon>Bacteria</taxon>
        <taxon>Pseudomonadati</taxon>
        <taxon>Thermomicrobiota</taxon>
        <taxon>Thermomicrobia</taxon>
        <taxon>Thermomicrobiales</taxon>
        <taxon>environmental samples</taxon>
    </lineage>
</organism>
<feature type="compositionally biased region" description="Low complexity" evidence="1">
    <location>
        <begin position="13"/>
        <end position="23"/>
    </location>
</feature>
<sequence>MGGLRWHPQGQTGSRRGWGSGSARVWRRRYRWRRWTVWRALGSGAKWRRRRVVGVVALRLPRARAA</sequence>
<evidence type="ECO:0000256" key="1">
    <source>
        <dbReference type="SAM" id="MobiDB-lite"/>
    </source>
</evidence>
<feature type="region of interest" description="Disordered" evidence="1">
    <location>
        <begin position="1"/>
        <end position="23"/>
    </location>
</feature>
<gene>
    <name evidence="2" type="ORF">AVDCRST_MAG88-122</name>
</gene>
<dbReference type="AlphaFoldDB" id="A0A6J4U7E4"/>
<protein>
    <submittedName>
        <fullName evidence="2">Uncharacterized protein</fullName>
    </submittedName>
</protein>
<accession>A0A6J4U7E4</accession>
<name>A0A6J4U7E4_9BACT</name>
<reference evidence="2" key="1">
    <citation type="submission" date="2020-02" db="EMBL/GenBank/DDBJ databases">
        <authorList>
            <person name="Meier V. D."/>
        </authorList>
    </citation>
    <scope>NUCLEOTIDE SEQUENCE</scope>
    <source>
        <strain evidence="2">AVDCRST_MAG88</strain>
    </source>
</reference>